<dbReference type="CDD" id="cd07377">
    <property type="entry name" value="WHTH_GntR"/>
    <property type="match status" value="1"/>
</dbReference>
<dbReference type="Pfam" id="PF00155">
    <property type="entry name" value="Aminotran_1_2"/>
    <property type="match status" value="1"/>
</dbReference>
<organism evidence="7 8">
    <name type="scientific">Aquabacter spiritensis</name>
    <dbReference type="NCBI Taxonomy" id="933073"/>
    <lineage>
        <taxon>Bacteria</taxon>
        <taxon>Pseudomonadati</taxon>
        <taxon>Pseudomonadota</taxon>
        <taxon>Alphaproteobacteria</taxon>
        <taxon>Hyphomicrobiales</taxon>
        <taxon>Xanthobacteraceae</taxon>
        <taxon>Aquabacter</taxon>
    </lineage>
</organism>
<dbReference type="GO" id="GO:0030170">
    <property type="term" value="F:pyridoxal phosphate binding"/>
    <property type="evidence" value="ECO:0007669"/>
    <property type="project" value="InterPro"/>
</dbReference>
<evidence type="ECO:0000256" key="5">
    <source>
        <dbReference type="ARBA" id="ARBA00023163"/>
    </source>
</evidence>
<comment type="similarity">
    <text evidence="1">In the C-terminal section; belongs to the class-I pyridoxal-phosphate-dependent aminotransferase family.</text>
</comment>
<dbReference type="InterPro" id="IPR036388">
    <property type="entry name" value="WH-like_DNA-bd_sf"/>
</dbReference>
<dbReference type="Proteomes" id="UP000294664">
    <property type="component" value="Unassembled WGS sequence"/>
</dbReference>
<protein>
    <submittedName>
        <fullName evidence="7">DNA-binding transcriptional MocR family regulator</fullName>
    </submittedName>
</protein>
<dbReference type="SUPFAM" id="SSF46785">
    <property type="entry name" value="Winged helix' DNA-binding domain"/>
    <property type="match status" value="1"/>
</dbReference>
<dbReference type="InterPro" id="IPR015421">
    <property type="entry name" value="PyrdxlP-dep_Trfase_major"/>
</dbReference>
<evidence type="ECO:0000259" key="6">
    <source>
        <dbReference type="PROSITE" id="PS50949"/>
    </source>
</evidence>
<dbReference type="InterPro" id="IPR015422">
    <property type="entry name" value="PyrdxlP-dep_Trfase_small"/>
</dbReference>
<dbReference type="PROSITE" id="PS50949">
    <property type="entry name" value="HTH_GNTR"/>
    <property type="match status" value="1"/>
</dbReference>
<dbReference type="OrthoDB" id="284307at2"/>
<dbReference type="RefSeq" id="WP_132030602.1">
    <property type="nucleotide sequence ID" value="NZ_SMAI01000003.1"/>
</dbReference>
<dbReference type="InterPro" id="IPR015424">
    <property type="entry name" value="PyrdxlP-dep_Trfase"/>
</dbReference>
<dbReference type="CDD" id="cd00609">
    <property type="entry name" value="AAT_like"/>
    <property type="match status" value="1"/>
</dbReference>
<dbReference type="EMBL" id="SMAI01000003">
    <property type="protein sequence ID" value="TCT06079.1"/>
    <property type="molecule type" value="Genomic_DNA"/>
</dbReference>
<dbReference type="GO" id="GO:0003677">
    <property type="term" value="F:DNA binding"/>
    <property type="evidence" value="ECO:0007669"/>
    <property type="project" value="UniProtKB-KW"/>
</dbReference>
<reference evidence="7 8" key="1">
    <citation type="submission" date="2019-03" db="EMBL/GenBank/DDBJ databases">
        <title>Genomic Encyclopedia of Type Strains, Phase IV (KMG-IV): sequencing the most valuable type-strain genomes for metagenomic binning, comparative biology and taxonomic classification.</title>
        <authorList>
            <person name="Goeker M."/>
        </authorList>
    </citation>
    <scope>NUCLEOTIDE SEQUENCE [LARGE SCALE GENOMIC DNA]</scope>
    <source>
        <strain evidence="7 8">DSM 9035</strain>
    </source>
</reference>
<proteinExistence type="inferred from homology"/>
<keyword evidence="5" id="KW-0804">Transcription</keyword>
<dbReference type="Gene3D" id="3.40.640.10">
    <property type="entry name" value="Type I PLP-dependent aspartate aminotransferase-like (Major domain)"/>
    <property type="match status" value="1"/>
</dbReference>
<keyword evidence="8" id="KW-1185">Reference proteome</keyword>
<keyword evidence="4 7" id="KW-0238">DNA-binding</keyword>
<name>A0A4R3M1M6_9HYPH</name>
<evidence type="ECO:0000256" key="1">
    <source>
        <dbReference type="ARBA" id="ARBA00005384"/>
    </source>
</evidence>
<dbReference type="PANTHER" id="PTHR46577">
    <property type="entry name" value="HTH-TYPE TRANSCRIPTIONAL REGULATORY PROTEIN GABR"/>
    <property type="match status" value="1"/>
</dbReference>
<comment type="caution">
    <text evidence="7">The sequence shown here is derived from an EMBL/GenBank/DDBJ whole genome shotgun (WGS) entry which is preliminary data.</text>
</comment>
<dbReference type="GO" id="GO:0003700">
    <property type="term" value="F:DNA-binding transcription factor activity"/>
    <property type="evidence" value="ECO:0007669"/>
    <property type="project" value="InterPro"/>
</dbReference>
<dbReference type="Gene3D" id="3.90.1150.10">
    <property type="entry name" value="Aspartate Aminotransferase, domain 1"/>
    <property type="match status" value="1"/>
</dbReference>
<gene>
    <name evidence="7" type="ORF">EDC64_103183</name>
</gene>
<dbReference type="PANTHER" id="PTHR46577:SF1">
    <property type="entry name" value="HTH-TYPE TRANSCRIPTIONAL REGULATORY PROTEIN GABR"/>
    <property type="match status" value="1"/>
</dbReference>
<dbReference type="InterPro" id="IPR004839">
    <property type="entry name" value="Aminotransferase_I/II_large"/>
</dbReference>
<keyword evidence="3" id="KW-0805">Transcription regulation</keyword>
<dbReference type="InterPro" id="IPR036390">
    <property type="entry name" value="WH_DNA-bd_sf"/>
</dbReference>
<dbReference type="AlphaFoldDB" id="A0A4R3M1M6"/>
<feature type="domain" description="HTH gntR-type" evidence="6">
    <location>
        <begin position="13"/>
        <end position="81"/>
    </location>
</feature>
<dbReference type="InterPro" id="IPR051446">
    <property type="entry name" value="HTH_trans_reg/aminotransferase"/>
</dbReference>
<accession>A0A4R3M1M6</accession>
<evidence type="ECO:0000313" key="8">
    <source>
        <dbReference type="Proteomes" id="UP000294664"/>
    </source>
</evidence>
<dbReference type="Gene3D" id="1.10.10.10">
    <property type="entry name" value="Winged helix-like DNA-binding domain superfamily/Winged helix DNA-binding domain"/>
    <property type="match status" value="1"/>
</dbReference>
<dbReference type="InterPro" id="IPR000524">
    <property type="entry name" value="Tscrpt_reg_HTH_GntR"/>
</dbReference>
<evidence type="ECO:0000256" key="4">
    <source>
        <dbReference type="ARBA" id="ARBA00023125"/>
    </source>
</evidence>
<evidence type="ECO:0000256" key="3">
    <source>
        <dbReference type="ARBA" id="ARBA00023015"/>
    </source>
</evidence>
<evidence type="ECO:0000256" key="2">
    <source>
        <dbReference type="ARBA" id="ARBA00022898"/>
    </source>
</evidence>
<dbReference type="SUPFAM" id="SSF53383">
    <property type="entry name" value="PLP-dependent transferases"/>
    <property type="match status" value="1"/>
</dbReference>
<dbReference type="SMART" id="SM00345">
    <property type="entry name" value="HTH_GNTR"/>
    <property type="match status" value="1"/>
</dbReference>
<dbReference type="Pfam" id="PF00392">
    <property type="entry name" value="GntR"/>
    <property type="match status" value="1"/>
</dbReference>
<sequence>MTDWVPSLSAQRGPRYVAIVDQLEEDITAGRVKPGTRLLPQRDMAERLGLSVGTVSKAYAEAEQRGLISGEVGRGTFVLRRKAPAKSEERSAGHSINLALNVPPSTGEADVIAATLAEIVAEGEMEGLLGYLPHQGRRDHREAIASWLAIHGMAADPDRLFITHGAQHALSIALALVAAPGDPVLTETLTYSGMLALSAQSGYRLHGVAMDSDGLQPEALDRAFRETGARVLYCMPTLQTPTGTLMPQERRLAIADILRRHDAFLLEDDAYAFLLPVPARPLSALVPERSFYAVSLAKCLAPGLRIGAMIAPDTFRDRCINGLRATGWMAVPAMAETVSRLIQNGGLARQVMLKRERAVARDDVVRRVLKGWLPHRAGPPCFHVWLPLPMGRTLTALVAQAAQAGITLAPPGALRPHDPASLGVRLCLGAAASEAELETAVVELRSILERAEAISLV</sequence>
<evidence type="ECO:0000313" key="7">
    <source>
        <dbReference type="EMBL" id="TCT06079.1"/>
    </source>
</evidence>
<keyword evidence="2" id="KW-0663">Pyridoxal phosphate</keyword>